<dbReference type="KEGG" id="gvi:glr2030"/>
<dbReference type="HOGENOM" id="CLU_018816_13_3_3"/>
<dbReference type="Gene3D" id="2.40.30.170">
    <property type="match status" value="1"/>
</dbReference>
<evidence type="ECO:0000259" key="8">
    <source>
        <dbReference type="Pfam" id="PF25954"/>
    </source>
</evidence>
<dbReference type="Gene3D" id="2.40.420.20">
    <property type="match status" value="1"/>
</dbReference>
<reference evidence="11 12" key="1">
    <citation type="journal article" date="2003" name="DNA Res.">
        <title>Complete genome structure of Gloeobacter violaceus PCC 7421, a cyanobacterium that lacks thylakoids.</title>
        <authorList>
            <person name="Nakamura Y."/>
            <person name="Kaneko T."/>
            <person name="Sato S."/>
            <person name="Mimuro M."/>
            <person name="Miyashita H."/>
            <person name="Tsuchiya T."/>
            <person name="Sasamoto S."/>
            <person name="Watanabe A."/>
            <person name="Kawashima K."/>
            <person name="Kishida Y."/>
            <person name="Kiyokawa C."/>
            <person name="Kohara M."/>
            <person name="Matsumoto M."/>
            <person name="Matsuno A."/>
            <person name="Nakazaki N."/>
            <person name="Shimpo S."/>
            <person name="Takeuchi C."/>
            <person name="Yamada M."/>
            <person name="Tabata S."/>
        </authorList>
    </citation>
    <scope>NUCLEOTIDE SEQUENCE [LARGE SCALE GENOMIC DNA]</scope>
    <source>
        <strain evidence="12">ATCC 29082 / PCC 7421</strain>
    </source>
</reference>
<dbReference type="InParanoid" id="Q7NJ02"/>
<dbReference type="STRING" id="251221.gene:10759522"/>
<dbReference type="InterPro" id="IPR051909">
    <property type="entry name" value="MFP_Cation_Efflux"/>
</dbReference>
<reference evidence="11 12" key="2">
    <citation type="journal article" date="2003" name="DNA Res.">
        <title>Complete genome structure of Gloeobacter violaceus PCC 7421, a cyanobacterium that lacks thylakoids (supplement).</title>
        <authorList>
            <person name="Nakamura Y."/>
            <person name="Kaneko T."/>
            <person name="Sato S."/>
            <person name="Mimuro M."/>
            <person name="Miyashita H."/>
            <person name="Tsuchiya T."/>
            <person name="Sasamoto S."/>
            <person name="Watanabe A."/>
            <person name="Kawashima K."/>
            <person name="Kishida Y."/>
            <person name="Kiyokawa C."/>
            <person name="Kohara M."/>
            <person name="Matsumoto M."/>
            <person name="Matsuno A."/>
            <person name="Nakazaki N."/>
            <person name="Shimpo S."/>
            <person name="Takeuchi C."/>
            <person name="Yamada M."/>
            <person name="Tabata S."/>
        </authorList>
    </citation>
    <scope>NUCLEOTIDE SEQUENCE [LARGE SCALE GENOMIC DNA]</scope>
    <source>
        <strain evidence="12">ATCC 29082 / PCC 7421</strain>
    </source>
</reference>
<dbReference type="EnsemblBacteria" id="BAC89971">
    <property type="protein sequence ID" value="BAC89971"/>
    <property type="gene ID" value="BAC89971"/>
</dbReference>
<dbReference type="Pfam" id="PF25975">
    <property type="entry name" value="CzcB_C"/>
    <property type="match status" value="1"/>
</dbReference>
<evidence type="ECO:0000256" key="4">
    <source>
        <dbReference type="SAM" id="MobiDB-lite"/>
    </source>
</evidence>
<feature type="region of interest" description="Disordered" evidence="4">
    <location>
        <begin position="411"/>
        <end position="436"/>
    </location>
</feature>
<dbReference type="eggNOG" id="COG0845">
    <property type="taxonomic scope" value="Bacteria"/>
</dbReference>
<dbReference type="PANTHER" id="PTHR30097">
    <property type="entry name" value="CATION EFFLUX SYSTEM PROTEIN CUSB"/>
    <property type="match status" value="1"/>
</dbReference>
<feature type="chain" id="PRO_5004291864" evidence="6">
    <location>
        <begin position="29"/>
        <end position="486"/>
    </location>
</feature>
<dbReference type="GO" id="GO:0022857">
    <property type="term" value="F:transmembrane transporter activity"/>
    <property type="evidence" value="ECO:0007669"/>
    <property type="project" value="InterPro"/>
</dbReference>
<dbReference type="FunFam" id="2.40.30.170:FF:000010">
    <property type="entry name" value="Efflux RND transporter periplasmic adaptor subunit"/>
    <property type="match status" value="1"/>
</dbReference>
<dbReference type="RefSeq" id="WP_011142028.1">
    <property type="nucleotide sequence ID" value="NC_005125.1"/>
</dbReference>
<dbReference type="NCBIfam" id="TIGR01730">
    <property type="entry name" value="RND_mfp"/>
    <property type="match status" value="1"/>
</dbReference>
<feature type="domain" description="CzcB-like barrel-sandwich hybrid" evidence="9">
    <location>
        <begin position="89"/>
        <end position="254"/>
    </location>
</feature>
<dbReference type="Proteomes" id="UP000000557">
    <property type="component" value="Chromosome"/>
</dbReference>
<feature type="coiled-coil region" evidence="3">
    <location>
        <begin position="129"/>
        <end position="194"/>
    </location>
</feature>
<feature type="transmembrane region" description="Helical" evidence="5">
    <location>
        <begin position="438"/>
        <end position="457"/>
    </location>
</feature>
<keyword evidence="12" id="KW-1185">Reference proteome</keyword>
<dbReference type="PhylomeDB" id="Q7NJ02"/>
<dbReference type="Pfam" id="PF25893">
    <property type="entry name" value="HH_CzcB"/>
    <property type="match status" value="1"/>
</dbReference>
<evidence type="ECO:0000259" key="7">
    <source>
        <dbReference type="Pfam" id="PF25893"/>
    </source>
</evidence>
<feature type="signal peptide" evidence="6">
    <location>
        <begin position="1"/>
        <end position="28"/>
    </location>
</feature>
<feature type="domain" description="CzcB-like alpha-helical hairpin" evidence="7">
    <location>
        <begin position="139"/>
        <end position="196"/>
    </location>
</feature>
<dbReference type="Pfam" id="PF25973">
    <property type="entry name" value="BSH_CzcB"/>
    <property type="match status" value="1"/>
</dbReference>
<evidence type="ECO:0000313" key="11">
    <source>
        <dbReference type="EMBL" id="BAC89971.1"/>
    </source>
</evidence>
<dbReference type="GO" id="GO:0016020">
    <property type="term" value="C:membrane"/>
    <property type="evidence" value="ECO:0007669"/>
    <property type="project" value="InterPro"/>
</dbReference>
<accession>Q7NJ02</accession>
<organism evidence="11 12">
    <name type="scientific">Gloeobacter violaceus (strain ATCC 29082 / PCC 7421)</name>
    <dbReference type="NCBI Taxonomy" id="251221"/>
    <lineage>
        <taxon>Bacteria</taxon>
        <taxon>Bacillati</taxon>
        <taxon>Cyanobacteriota</taxon>
        <taxon>Cyanophyceae</taxon>
        <taxon>Gloeobacterales</taxon>
        <taxon>Gloeobacteraceae</taxon>
        <taxon>Gloeobacter</taxon>
    </lineage>
</organism>
<keyword evidence="2" id="KW-0813">Transport</keyword>
<keyword evidence="3" id="KW-0175">Coiled coil</keyword>
<dbReference type="InterPro" id="IPR058647">
    <property type="entry name" value="BSH_CzcB-like"/>
</dbReference>
<proteinExistence type="inferred from homology"/>
<dbReference type="AlphaFoldDB" id="Q7NJ02"/>
<dbReference type="EMBL" id="BA000045">
    <property type="protein sequence ID" value="BAC89971.1"/>
    <property type="molecule type" value="Genomic_DNA"/>
</dbReference>
<evidence type="ECO:0000259" key="9">
    <source>
        <dbReference type="Pfam" id="PF25973"/>
    </source>
</evidence>
<dbReference type="GO" id="GO:0030313">
    <property type="term" value="C:cell envelope"/>
    <property type="evidence" value="ECO:0000318"/>
    <property type="project" value="GO_Central"/>
</dbReference>
<dbReference type="InterPro" id="IPR006143">
    <property type="entry name" value="RND_pump_MFP"/>
</dbReference>
<evidence type="ECO:0000256" key="2">
    <source>
        <dbReference type="ARBA" id="ARBA00022448"/>
    </source>
</evidence>
<evidence type="ECO:0000256" key="3">
    <source>
        <dbReference type="SAM" id="Coils"/>
    </source>
</evidence>
<feature type="domain" description="CzcB-like C-terminal circularly permuted SH3-like" evidence="10">
    <location>
        <begin position="344"/>
        <end position="402"/>
    </location>
</feature>
<keyword evidence="5" id="KW-0812">Transmembrane</keyword>
<dbReference type="Pfam" id="PF25954">
    <property type="entry name" value="Beta-barrel_RND_2"/>
    <property type="match status" value="1"/>
</dbReference>
<evidence type="ECO:0000256" key="1">
    <source>
        <dbReference type="ARBA" id="ARBA00009477"/>
    </source>
</evidence>
<dbReference type="OrthoDB" id="9806939at2"/>
<dbReference type="SUPFAM" id="SSF111369">
    <property type="entry name" value="HlyD-like secretion proteins"/>
    <property type="match status" value="1"/>
</dbReference>
<dbReference type="InterPro" id="IPR058648">
    <property type="entry name" value="HH_CzcB-like"/>
</dbReference>
<evidence type="ECO:0000259" key="10">
    <source>
        <dbReference type="Pfam" id="PF25975"/>
    </source>
</evidence>
<feature type="domain" description="CusB-like beta-barrel" evidence="8">
    <location>
        <begin position="259"/>
        <end position="334"/>
    </location>
</feature>
<dbReference type="InterPro" id="IPR058649">
    <property type="entry name" value="CzcB_C"/>
</dbReference>
<keyword evidence="6" id="KW-0732">Signal</keyword>
<keyword evidence="5" id="KW-0472">Membrane</keyword>
<evidence type="ECO:0000256" key="6">
    <source>
        <dbReference type="SAM" id="SignalP"/>
    </source>
</evidence>
<dbReference type="PANTHER" id="PTHR30097:SF4">
    <property type="entry name" value="SLR6042 PROTEIN"/>
    <property type="match status" value="1"/>
</dbReference>
<keyword evidence="5" id="KW-1133">Transmembrane helix</keyword>
<evidence type="ECO:0000256" key="5">
    <source>
        <dbReference type="SAM" id="Phobius"/>
    </source>
</evidence>
<dbReference type="GO" id="GO:0015679">
    <property type="term" value="P:plasma membrane copper ion transport"/>
    <property type="evidence" value="ECO:0000318"/>
    <property type="project" value="GO_Central"/>
</dbReference>
<protein>
    <submittedName>
        <fullName evidence="11">Glr2030 protein</fullName>
    </submittedName>
</protein>
<gene>
    <name evidence="11" type="ordered locus">glr2030</name>
</gene>
<dbReference type="InterPro" id="IPR058792">
    <property type="entry name" value="Beta-barrel_RND_2"/>
</dbReference>
<dbReference type="GO" id="GO:0060003">
    <property type="term" value="P:copper ion export"/>
    <property type="evidence" value="ECO:0000318"/>
    <property type="project" value="GO_Central"/>
</dbReference>
<evidence type="ECO:0000313" key="12">
    <source>
        <dbReference type="Proteomes" id="UP000000557"/>
    </source>
</evidence>
<dbReference type="Gene3D" id="1.10.287.470">
    <property type="entry name" value="Helix hairpin bin"/>
    <property type="match status" value="1"/>
</dbReference>
<comment type="similarity">
    <text evidence="1">Belongs to the membrane fusion protein (MFP) (TC 8.A.1) family.</text>
</comment>
<sequence length="486" mass="50750">MSKAMFGIRIVGSAALLAGVLYATPVLAHGNHGDKEFAGNKPAAVAGEQVKVAPDVQKALGLAVTAVGEQVLRAGFEANGRIEAIPGRSAEILAPVAGRVLRLVASRGQAVRRGETLLVLDSSEIRALAVQSEQAKAAARAESKQAEARLRLARSTFEREKELVDLKISARKDFQVAQSEYEQAAADLEAVRARLRLSGAQLDARLAQLGQRGVQAARDGRVTVASAVSGFVAQQSVSAGEAVEAGTPLYRVVDTAGGVWATAQIYEQDLAQVRVGRPVEVVTAAYPGQVFKGRVDSVDPAVDPETRTLAVRAVLANPGGRLKPEMFATLRVTTSDRPAAVSVIPRSAVVEADGARIVYVQNGPDVFEPVEVDLGRLSGELIEVKSGVYPGDLVVSRRAFQLRAQALKGGIPAEDGASGEIESEKPKPESPSPGGTPWWALTFGAIGLAGVAFWAGARFAAGRVAGVGLGAGEGAPPHRSAARPRR</sequence>
<name>Q7NJ02_GLOVI</name>